<feature type="compositionally biased region" description="Polar residues" evidence="1">
    <location>
        <begin position="847"/>
        <end position="862"/>
    </location>
</feature>
<keyword evidence="4" id="KW-1185">Reference proteome</keyword>
<dbReference type="PANTHER" id="PTHR44167:SF18">
    <property type="entry name" value="PROTEIN KINASE DOMAIN-CONTAINING PROTEIN"/>
    <property type="match status" value="1"/>
</dbReference>
<feature type="region of interest" description="Disordered" evidence="1">
    <location>
        <begin position="815"/>
        <end position="909"/>
    </location>
</feature>
<feature type="compositionally biased region" description="Basic and acidic residues" evidence="1">
    <location>
        <begin position="733"/>
        <end position="742"/>
    </location>
</feature>
<dbReference type="PANTHER" id="PTHR44167">
    <property type="entry name" value="OVARIAN-SPECIFIC SERINE/THREONINE-PROTEIN KINASE LOK-RELATED"/>
    <property type="match status" value="1"/>
</dbReference>
<feature type="non-terminal residue" evidence="3">
    <location>
        <position position="1"/>
    </location>
</feature>
<dbReference type="OrthoDB" id="4062651at2759"/>
<feature type="region of interest" description="Disordered" evidence="1">
    <location>
        <begin position="723"/>
        <end position="742"/>
    </location>
</feature>
<dbReference type="InterPro" id="IPR011009">
    <property type="entry name" value="Kinase-like_dom_sf"/>
</dbReference>
<reference evidence="3" key="1">
    <citation type="submission" date="2020-12" db="EMBL/GenBank/DDBJ databases">
        <title>Metabolic potential, ecology and presence of endohyphal bacteria is reflected in genomic diversity of Mucoromycotina.</title>
        <authorList>
            <person name="Muszewska A."/>
            <person name="Okrasinska A."/>
            <person name="Steczkiewicz K."/>
            <person name="Drgas O."/>
            <person name="Orlowska M."/>
            <person name="Perlinska-Lenart U."/>
            <person name="Aleksandrzak-Piekarczyk T."/>
            <person name="Szatraj K."/>
            <person name="Zielenkiewicz U."/>
            <person name="Pilsyk S."/>
            <person name="Malc E."/>
            <person name="Mieczkowski P."/>
            <person name="Kruszewska J.S."/>
            <person name="Biernat P."/>
            <person name="Pawlowska J."/>
        </authorList>
    </citation>
    <scope>NUCLEOTIDE SEQUENCE</scope>
    <source>
        <strain evidence="3">WA0000017839</strain>
    </source>
</reference>
<comment type="caution">
    <text evidence="3">The sequence shown here is derived from an EMBL/GenBank/DDBJ whole genome shotgun (WGS) entry which is preliminary data.</text>
</comment>
<dbReference type="GO" id="GO:0005524">
    <property type="term" value="F:ATP binding"/>
    <property type="evidence" value="ECO:0007669"/>
    <property type="project" value="InterPro"/>
</dbReference>
<evidence type="ECO:0000259" key="2">
    <source>
        <dbReference type="PROSITE" id="PS50011"/>
    </source>
</evidence>
<evidence type="ECO:0000313" key="4">
    <source>
        <dbReference type="Proteomes" id="UP000603453"/>
    </source>
</evidence>
<feature type="compositionally biased region" description="Pro residues" evidence="1">
    <location>
        <begin position="826"/>
        <end position="839"/>
    </location>
</feature>
<name>A0A8H7V429_9FUNG</name>
<dbReference type="PROSITE" id="PS50011">
    <property type="entry name" value="PROTEIN_KINASE_DOM"/>
    <property type="match status" value="1"/>
</dbReference>
<dbReference type="Gene3D" id="1.10.510.10">
    <property type="entry name" value="Transferase(Phosphotransferase) domain 1"/>
    <property type="match status" value="1"/>
</dbReference>
<feature type="compositionally biased region" description="Basic and acidic residues" evidence="1">
    <location>
        <begin position="864"/>
        <end position="876"/>
    </location>
</feature>
<dbReference type="GO" id="GO:0005634">
    <property type="term" value="C:nucleus"/>
    <property type="evidence" value="ECO:0007669"/>
    <property type="project" value="TreeGrafter"/>
</dbReference>
<dbReference type="EMBL" id="JAEPRD010000058">
    <property type="protein sequence ID" value="KAG2202628.1"/>
    <property type="molecule type" value="Genomic_DNA"/>
</dbReference>
<dbReference type="GO" id="GO:0044773">
    <property type="term" value="P:mitotic DNA damage checkpoint signaling"/>
    <property type="evidence" value="ECO:0007669"/>
    <property type="project" value="TreeGrafter"/>
</dbReference>
<proteinExistence type="predicted"/>
<protein>
    <recommendedName>
        <fullName evidence="2">Protein kinase domain-containing protein</fullName>
    </recommendedName>
</protein>
<dbReference type="GO" id="GO:0004674">
    <property type="term" value="F:protein serine/threonine kinase activity"/>
    <property type="evidence" value="ECO:0007669"/>
    <property type="project" value="TreeGrafter"/>
</dbReference>
<dbReference type="GO" id="GO:0005737">
    <property type="term" value="C:cytoplasm"/>
    <property type="evidence" value="ECO:0007669"/>
    <property type="project" value="TreeGrafter"/>
</dbReference>
<dbReference type="SUPFAM" id="SSF56112">
    <property type="entry name" value="Protein kinase-like (PK-like)"/>
    <property type="match status" value="1"/>
</dbReference>
<feature type="domain" description="Protein kinase" evidence="2">
    <location>
        <begin position="294"/>
        <end position="605"/>
    </location>
</feature>
<evidence type="ECO:0000256" key="1">
    <source>
        <dbReference type="SAM" id="MobiDB-lite"/>
    </source>
</evidence>
<dbReference type="SMART" id="SM00220">
    <property type="entry name" value="S_TKc"/>
    <property type="match status" value="1"/>
</dbReference>
<feature type="compositionally biased region" description="Basic and acidic residues" evidence="1">
    <location>
        <begin position="888"/>
        <end position="900"/>
    </location>
</feature>
<accession>A0A8H7V429</accession>
<dbReference type="Pfam" id="PF00069">
    <property type="entry name" value="Pkinase"/>
    <property type="match status" value="1"/>
</dbReference>
<organism evidence="3 4">
    <name type="scientific">Mucor saturninus</name>
    <dbReference type="NCBI Taxonomy" id="64648"/>
    <lineage>
        <taxon>Eukaryota</taxon>
        <taxon>Fungi</taxon>
        <taxon>Fungi incertae sedis</taxon>
        <taxon>Mucoromycota</taxon>
        <taxon>Mucoromycotina</taxon>
        <taxon>Mucoromycetes</taxon>
        <taxon>Mucorales</taxon>
        <taxon>Mucorineae</taxon>
        <taxon>Mucoraceae</taxon>
        <taxon>Mucor</taxon>
    </lineage>
</organism>
<feature type="region of interest" description="Disordered" evidence="1">
    <location>
        <begin position="643"/>
        <end position="707"/>
    </location>
</feature>
<sequence>AQTKVPEEYCTTPIYSSIQCRKESLMYSVNIKTHQEIHFPLHDAIKQPSKLPTHRLHIIKNSHFLLDARDHISNFLALFFDVELMESTENPSFSHIKANVAIVHPLGEWHESRLEEFEGWMKVKIAFTNSINTVIPTKLAHRLFERKEQIARKVSLKPAKDVTTAADSELTRQFVHNITGSRVDRFESCYNVTIQNLLNVQSKYTPPPSTSDKSPITALPNLYQSASNMLSLLTDTKSKEIKNMDAVPKVQVHDIQPSEIHSTEPSFEKHWKRLAKFCHEKNSCIVSKIKYDSYFKRAIDAEGYFKHVYFTQDNDVLQVFRRSTASQRVVEIASLLALKDKEHIGQIKDIIHDEAGKEMIGLTMERYDMTLKSYLKSHAHQRLTANQRMDIIVQMLKSLQEAHQLGIAHRDLSSVNFMVNAKTPNGQPHLYLIDFGKAVFFSPRDAKKWWVNCNDNSLYKDEVKPATKEELAVWCKNLPFVMARPDHGYRFYRSIQTLPRNNKDHSLLPYLIDPAAEDIYSLGTMVWKIFLGIEPWPGVFDTDLKGLRDTVSRDYYIDQVLDRAMPGPMSKTFLQMFLRVQPQHRKSAAEILLWVQQDDVKAALLEEWGCEDGSRRAARNNNFCKVNAPEPVVKKQARKVIKLPAPKPAPKPVTARSSTAKPAPARPAGKPSLQPRNVDKITGRACFPSGLPIGRPPSKPQVPKQEKTDRIIIRDGIKYFSKSGVPVGRPKRKAPEEKEESSVKKVNPYYTYVKTGRPRGRPKKVARGQKANTIYPVEMQQLMPKVSLDLIQEDKTIKRYKAEPLIIKLPSNSSQADNLLHSPILSPEPPIISRPPSLSPLPDHSRQSSQSTFLSLSPVSNENVEERGASLKRKFEDDEDEPSSPKRIHLDHPQEEKPQEPPKAQCIDTTDEFDRALYYILRDLGLDKL</sequence>
<dbReference type="Proteomes" id="UP000603453">
    <property type="component" value="Unassembled WGS sequence"/>
</dbReference>
<dbReference type="InterPro" id="IPR000719">
    <property type="entry name" value="Prot_kinase_dom"/>
</dbReference>
<dbReference type="AlphaFoldDB" id="A0A8H7V429"/>
<feature type="compositionally biased region" description="Low complexity" evidence="1">
    <location>
        <begin position="660"/>
        <end position="671"/>
    </location>
</feature>
<gene>
    <name evidence="3" type="ORF">INT47_002060</name>
</gene>
<evidence type="ECO:0000313" key="3">
    <source>
        <dbReference type="EMBL" id="KAG2202628.1"/>
    </source>
</evidence>